<feature type="compositionally biased region" description="Basic residues" evidence="1">
    <location>
        <begin position="12"/>
        <end position="36"/>
    </location>
</feature>
<evidence type="ECO:0000256" key="1">
    <source>
        <dbReference type="SAM" id="MobiDB-lite"/>
    </source>
</evidence>
<accession>A0A3D8VNA1</accession>
<feature type="region of interest" description="Disordered" evidence="1">
    <location>
        <begin position="1"/>
        <end position="63"/>
    </location>
</feature>
<evidence type="ECO:0000313" key="3">
    <source>
        <dbReference type="Proteomes" id="UP000257032"/>
    </source>
</evidence>
<protein>
    <submittedName>
        <fullName evidence="2">Uncharacterized protein</fullName>
    </submittedName>
</protein>
<name>A0A3D8VNA1_9BACI</name>
<dbReference type="EMBL" id="QTLC01000048">
    <property type="protein sequence ID" value="RDY70308.1"/>
    <property type="molecule type" value="Genomic_DNA"/>
</dbReference>
<dbReference type="AlphaFoldDB" id="A0A3D8VNA1"/>
<proteinExistence type="predicted"/>
<gene>
    <name evidence="2" type="ORF">DXT76_13635</name>
</gene>
<feature type="compositionally biased region" description="Basic residues" evidence="1">
    <location>
        <begin position="51"/>
        <end position="63"/>
    </location>
</feature>
<organism evidence="2 3">
    <name type="scientific">Halobacillus trueperi</name>
    <dbReference type="NCBI Taxonomy" id="156205"/>
    <lineage>
        <taxon>Bacteria</taxon>
        <taxon>Bacillati</taxon>
        <taxon>Bacillota</taxon>
        <taxon>Bacilli</taxon>
        <taxon>Bacillales</taxon>
        <taxon>Bacillaceae</taxon>
        <taxon>Halobacillus</taxon>
    </lineage>
</organism>
<dbReference type="RefSeq" id="WP_115894483.1">
    <property type="nucleotide sequence ID" value="NZ_QTLC01000048.1"/>
</dbReference>
<sequence>MSQQLRDQLKEYKRKHNIQTPHPKKKTSKKKKKERLSHREVENLMGMNRPTYRRGKGGAMKQR</sequence>
<dbReference type="Proteomes" id="UP000257032">
    <property type="component" value="Unassembled WGS sequence"/>
</dbReference>
<evidence type="ECO:0000313" key="2">
    <source>
        <dbReference type="EMBL" id="RDY70308.1"/>
    </source>
</evidence>
<comment type="caution">
    <text evidence="2">The sequence shown here is derived from an EMBL/GenBank/DDBJ whole genome shotgun (WGS) entry which is preliminary data.</text>
</comment>
<reference evidence="2 3" key="1">
    <citation type="submission" date="2018-08" db="EMBL/GenBank/DDBJ databases">
        <title>Genome sequence of strict halophilic Halobacillus trueperi SS1 isolated from Lunsu, a salty water body of North West Himalayas.</title>
        <authorList>
            <person name="Gupta S."/>
            <person name="Sharma P."/>
            <person name="Dev K."/>
            <person name="Baumler D."/>
            <person name="Sourirajan A."/>
        </authorList>
    </citation>
    <scope>NUCLEOTIDE SEQUENCE [LARGE SCALE GENOMIC DNA]</scope>
    <source>
        <strain evidence="2 3">SS1</strain>
    </source>
</reference>